<keyword evidence="1" id="KW-0229">DNA integration</keyword>
<evidence type="ECO:0000313" key="6">
    <source>
        <dbReference type="Proteomes" id="UP001180825"/>
    </source>
</evidence>
<sequence>MSMLSYIRFQPWHEAAADDGVAWERDANHPDIDRLPQIFWRSREGWAEANYWALTKVSDDGVDLETVKSLMKHLHAYSEFLEDSKLDWRHFPIRMEDRVLVRFRGHLIKQIESGSLKSSTASARIRAVIQFYKHANDQNFITPEYPMWRDKTVVIPFFDVTGFRRTLARASTSLAIANRTRLGTKLEDGLQPLSEQHMSELLGFTLHEASEELHLLLTTGFFVGARLETITTIRIENLEAALPDPFIKGFHQLNAGPGTGIQTKFDVQGQLLLPDFLLAELLRYAYSTPRLKREARAAPRDRSLIFLTSRGSRYSSNSVSRLMTELRRDASRAGLKFMSRFKFHETRATYGTWLMKIMLGITSVPTAIEFVKNAMFHKHESTTFGYVKFIESSQGKQQAAAAFSEAFSGLTTRNWDDFHA</sequence>
<proteinExistence type="predicted"/>
<name>A0ABU2ABU3_9BURK</name>
<evidence type="ECO:0000256" key="2">
    <source>
        <dbReference type="ARBA" id="ARBA00023172"/>
    </source>
</evidence>
<dbReference type="Gene3D" id="1.10.443.10">
    <property type="entry name" value="Intergrase catalytic core"/>
    <property type="match status" value="1"/>
</dbReference>
<feature type="domain" description="Core-binding (CB)" evidence="4">
    <location>
        <begin position="30"/>
        <end position="136"/>
    </location>
</feature>
<evidence type="ECO:0000259" key="4">
    <source>
        <dbReference type="PROSITE" id="PS51900"/>
    </source>
</evidence>
<dbReference type="SUPFAM" id="SSF56349">
    <property type="entry name" value="DNA breaking-rejoining enzymes"/>
    <property type="match status" value="1"/>
</dbReference>
<evidence type="ECO:0000256" key="3">
    <source>
        <dbReference type="PROSITE-ProRule" id="PRU01248"/>
    </source>
</evidence>
<dbReference type="RefSeq" id="WP_404666607.1">
    <property type="nucleotide sequence ID" value="NZ_JAVDXV010000008.1"/>
</dbReference>
<keyword evidence="6" id="KW-1185">Reference proteome</keyword>
<keyword evidence="3" id="KW-0238">DNA-binding</keyword>
<evidence type="ECO:0000313" key="5">
    <source>
        <dbReference type="EMBL" id="MDR7334671.1"/>
    </source>
</evidence>
<dbReference type="InterPro" id="IPR044068">
    <property type="entry name" value="CB"/>
</dbReference>
<accession>A0ABU2ABU3</accession>
<organism evidence="5 6">
    <name type="scientific">Roseateles asaccharophilus</name>
    <dbReference type="NCBI Taxonomy" id="582607"/>
    <lineage>
        <taxon>Bacteria</taxon>
        <taxon>Pseudomonadati</taxon>
        <taxon>Pseudomonadota</taxon>
        <taxon>Betaproteobacteria</taxon>
        <taxon>Burkholderiales</taxon>
        <taxon>Sphaerotilaceae</taxon>
        <taxon>Roseateles</taxon>
    </lineage>
</organism>
<evidence type="ECO:0000256" key="1">
    <source>
        <dbReference type="ARBA" id="ARBA00022908"/>
    </source>
</evidence>
<protein>
    <submittedName>
        <fullName evidence="5">Integrase</fullName>
    </submittedName>
</protein>
<dbReference type="Proteomes" id="UP001180825">
    <property type="component" value="Unassembled WGS sequence"/>
</dbReference>
<dbReference type="InterPro" id="IPR013762">
    <property type="entry name" value="Integrase-like_cat_sf"/>
</dbReference>
<keyword evidence="2" id="KW-0233">DNA recombination</keyword>
<reference evidence="5 6" key="1">
    <citation type="submission" date="2023-07" db="EMBL/GenBank/DDBJ databases">
        <title>Sorghum-associated microbial communities from plants grown in Nebraska, USA.</title>
        <authorList>
            <person name="Schachtman D."/>
        </authorList>
    </citation>
    <scope>NUCLEOTIDE SEQUENCE [LARGE SCALE GENOMIC DNA]</scope>
    <source>
        <strain evidence="5 6">BE316</strain>
    </source>
</reference>
<comment type="caution">
    <text evidence="5">The sequence shown here is derived from an EMBL/GenBank/DDBJ whole genome shotgun (WGS) entry which is preliminary data.</text>
</comment>
<dbReference type="InterPro" id="IPR011010">
    <property type="entry name" value="DNA_brk_join_enz"/>
</dbReference>
<gene>
    <name evidence="5" type="ORF">J2X21_003835</name>
</gene>
<dbReference type="EMBL" id="JAVDXV010000008">
    <property type="protein sequence ID" value="MDR7334671.1"/>
    <property type="molecule type" value="Genomic_DNA"/>
</dbReference>
<dbReference type="PROSITE" id="PS51900">
    <property type="entry name" value="CB"/>
    <property type="match status" value="1"/>
</dbReference>